<keyword evidence="9" id="KW-0496">Mitochondrion</keyword>
<keyword evidence="16" id="KW-1185">Reference proteome</keyword>
<dbReference type="PRINTS" id="PR00406">
    <property type="entry name" value="CYTB5RDTASE"/>
</dbReference>
<evidence type="ECO:0000256" key="5">
    <source>
        <dbReference type="ARBA" id="ARBA00022787"/>
    </source>
</evidence>
<dbReference type="InterPro" id="IPR017938">
    <property type="entry name" value="Riboflavin_synthase-like_b-brl"/>
</dbReference>
<evidence type="ECO:0000256" key="8">
    <source>
        <dbReference type="ARBA" id="ARBA00023027"/>
    </source>
</evidence>
<dbReference type="Gene3D" id="2.40.30.10">
    <property type="entry name" value="Translation factors"/>
    <property type="match status" value="1"/>
</dbReference>
<dbReference type="PANTHER" id="PTHR19370">
    <property type="entry name" value="NADH-CYTOCHROME B5 REDUCTASE"/>
    <property type="match status" value="1"/>
</dbReference>
<name>A0ABR3PI53_9PEZI</name>
<sequence length="349" mass="37900">MASSSTFVTRLTLPRALRFLAGATAIGLVGARYYANRKPIRLDSSTKLPPGSPASAAWNNLTPSRDLAFDAKTANKTLSFPRNMVFAKELSVVAVEQVNHDTKRITLSLPSREEISGVSAGGAILTQHTPSNRYFPVLRPYTTISDPSTPGEIQLLIKHYPSGAASTYMHSLQSGDKLTVRGPLPGSPTWTPITSSSASDSKTALFVAGGTGITPLYSLLHSVLKNENDSTRIHLVWGINTAHDIPLKKELDQLLQAHPEKLRITYCVSRDSADISERQDSVIATNNTMATFRKGYVDRAVLSDVLAQETKGKTSKIFFCGPPTMQSVLTGRKGIFKELGFEGKDVHVF</sequence>
<dbReference type="Pfam" id="PF00175">
    <property type="entry name" value="NAD_binding_1"/>
    <property type="match status" value="1"/>
</dbReference>
<keyword evidence="5" id="KW-1000">Mitochondrion outer membrane</keyword>
<dbReference type="Pfam" id="PF00970">
    <property type="entry name" value="FAD_binding_6"/>
    <property type="match status" value="1"/>
</dbReference>
<feature type="domain" description="FAD-binding FR-type" evidence="14">
    <location>
        <begin position="85"/>
        <end position="190"/>
    </location>
</feature>
<evidence type="ECO:0000256" key="3">
    <source>
        <dbReference type="ARBA" id="ARBA00006105"/>
    </source>
</evidence>
<comment type="subcellular location">
    <subcellularLocation>
        <location evidence="2">Mitochondrion outer membrane</location>
        <topology evidence="2">Single-pass membrane protein</topology>
    </subcellularLocation>
</comment>
<evidence type="ECO:0000256" key="7">
    <source>
        <dbReference type="ARBA" id="ARBA00023002"/>
    </source>
</evidence>
<comment type="function">
    <text evidence="11">May mediate the reduction of outer membrane cytochrome b5.</text>
</comment>
<dbReference type="PROSITE" id="PS51384">
    <property type="entry name" value="FAD_FR"/>
    <property type="match status" value="1"/>
</dbReference>
<accession>A0ABR3PI53</accession>
<dbReference type="PRINTS" id="PR00371">
    <property type="entry name" value="FPNCR"/>
</dbReference>
<dbReference type="EC" id="1.6.2.2" evidence="13"/>
<dbReference type="InterPro" id="IPR017927">
    <property type="entry name" value="FAD-bd_FR_type"/>
</dbReference>
<evidence type="ECO:0000256" key="6">
    <source>
        <dbReference type="ARBA" id="ARBA00022827"/>
    </source>
</evidence>
<dbReference type="Gene3D" id="3.40.50.80">
    <property type="entry name" value="Nucleotide-binding domain of ferredoxin-NADP reductase (FNR) module"/>
    <property type="match status" value="1"/>
</dbReference>
<keyword evidence="6 13" id="KW-0274">FAD</keyword>
<keyword evidence="8 13" id="KW-0520">NAD</keyword>
<dbReference type="GeneID" id="95977682"/>
<keyword evidence="10" id="KW-0472">Membrane</keyword>
<dbReference type="InterPro" id="IPR039261">
    <property type="entry name" value="FNR_nucleotide-bd"/>
</dbReference>
<dbReference type="InterPro" id="IPR001709">
    <property type="entry name" value="Flavoprot_Pyr_Nucl_cyt_Rdtase"/>
</dbReference>
<gene>
    <name evidence="15" type="ORF">AAFC00_003982</name>
</gene>
<dbReference type="RefSeq" id="XP_069202093.1">
    <property type="nucleotide sequence ID" value="XM_069343540.1"/>
</dbReference>
<evidence type="ECO:0000313" key="15">
    <source>
        <dbReference type="EMBL" id="KAL1305820.1"/>
    </source>
</evidence>
<evidence type="ECO:0000313" key="16">
    <source>
        <dbReference type="Proteomes" id="UP001562354"/>
    </source>
</evidence>
<evidence type="ECO:0000256" key="1">
    <source>
        <dbReference type="ARBA" id="ARBA00001974"/>
    </source>
</evidence>
<dbReference type="Proteomes" id="UP001562354">
    <property type="component" value="Unassembled WGS sequence"/>
</dbReference>
<keyword evidence="4 13" id="KW-0285">Flavoprotein</keyword>
<evidence type="ECO:0000256" key="11">
    <source>
        <dbReference type="ARBA" id="ARBA00037464"/>
    </source>
</evidence>
<evidence type="ECO:0000256" key="12">
    <source>
        <dbReference type="ARBA" id="ARBA00047682"/>
    </source>
</evidence>
<comment type="similarity">
    <text evidence="3 13">Belongs to the flavoprotein pyridine nucleotide cytochrome reductase family.</text>
</comment>
<dbReference type="InterPro" id="IPR001433">
    <property type="entry name" value="OxRdtase_FAD/NAD-bd"/>
</dbReference>
<organism evidence="15 16">
    <name type="scientific">Neodothiora populina</name>
    <dbReference type="NCBI Taxonomy" id="2781224"/>
    <lineage>
        <taxon>Eukaryota</taxon>
        <taxon>Fungi</taxon>
        <taxon>Dikarya</taxon>
        <taxon>Ascomycota</taxon>
        <taxon>Pezizomycotina</taxon>
        <taxon>Dothideomycetes</taxon>
        <taxon>Dothideomycetidae</taxon>
        <taxon>Dothideales</taxon>
        <taxon>Dothioraceae</taxon>
        <taxon>Neodothiora</taxon>
    </lineage>
</organism>
<dbReference type="CDD" id="cd06183">
    <property type="entry name" value="cyt_b5_reduct_like"/>
    <property type="match status" value="1"/>
</dbReference>
<reference evidence="15 16" key="1">
    <citation type="submission" date="2024-07" db="EMBL/GenBank/DDBJ databases">
        <title>Draft sequence of the Neodothiora populina.</title>
        <authorList>
            <person name="Drown D.D."/>
            <person name="Schuette U.S."/>
            <person name="Buechlein A.B."/>
            <person name="Rusch D.R."/>
            <person name="Winton L.W."/>
            <person name="Adams G.A."/>
        </authorList>
    </citation>
    <scope>NUCLEOTIDE SEQUENCE [LARGE SCALE GENOMIC DNA]</scope>
    <source>
        <strain evidence="15 16">CPC 39397</strain>
    </source>
</reference>
<evidence type="ECO:0000256" key="9">
    <source>
        <dbReference type="ARBA" id="ARBA00023128"/>
    </source>
</evidence>
<evidence type="ECO:0000256" key="4">
    <source>
        <dbReference type="ARBA" id="ARBA00022630"/>
    </source>
</evidence>
<dbReference type="InterPro" id="IPR001834">
    <property type="entry name" value="CBR-like"/>
</dbReference>
<evidence type="ECO:0000259" key="14">
    <source>
        <dbReference type="PROSITE" id="PS51384"/>
    </source>
</evidence>
<evidence type="ECO:0000256" key="13">
    <source>
        <dbReference type="RuleBase" id="RU361226"/>
    </source>
</evidence>
<dbReference type="EMBL" id="JBFMKM010000005">
    <property type="protein sequence ID" value="KAL1305820.1"/>
    <property type="molecule type" value="Genomic_DNA"/>
</dbReference>
<evidence type="ECO:0000256" key="10">
    <source>
        <dbReference type="ARBA" id="ARBA00023136"/>
    </source>
</evidence>
<keyword evidence="7 13" id="KW-0560">Oxidoreductase</keyword>
<dbReference type="PANTHER" id="PTHR19370:SF171">
    <property type="entry name" value="NADH-CYTOCHROME B5 REDUCTASE 2"/>
    <property type="match status" value="1"/>
</dbReference>
<dbReference type="SUPFAM" id="SSF52343">
    <property type="entry name" value="Ferredoxin reductase-like, C-terminal NADP-linked domain"/>
    <property type="match status" value="1"/>
</dbReference>
<proteinExistence type="inferred from homology"/>
<dbReference type="SUPFAM" id="SSF63380">
    <property type="entry name" value="Riboflavin synthase domain-like"/>
    <property type="match status" value="1"/>
</dbReference>
<comment type="caution">
    <text evidence="15">The sequence shown here is derived from an EMBL/GenBank/DDBJ whole genome shotgun (WGS) entry which is preliminary data.</text>
</comment>
<comment type="cofactor">
    <cofactor evidence="1 13">
        <name>FAD</name>
        <dbReference type="ChEBI" id="CHEBI:57692"/>
    </cofactor>
</comment>
<evidence type="ECO:0000256" key="2">
    <source>
        <dbReference type="ARBA" id="ARBA00004572"/>
    </source>
</evidence>
<protein>
    <recommendedName>
        <fullName evidence="13">NADH-cytochrome b5 reductase</fullName>
        <ecNumber evidence="13">1.6.2.2</ecNumber>
    </recommendedName>
</protein>
<dbReference type="InterPro" id="IPR008333">
    <property type="entry name" value="Cbr1-like_FAD-bd_dom"/>
</dbReference>
<comment type="catalytic activity">
    <reaction evidence="12 13">
        <text>2 Fe(III)-[cytochrome b5] + NADH = 2 Fe(II)-[cytochrome b5] + NAD(+) + H(+)</text>
        <dbReference type="Rhea" id="RHEA:46680"/>
        <dbReference type="Rhea" id="RHEA-COMP:10438"/>
        <dbReference type="Rhea" id="RHEA-COMP:10439"/>
        <dbReference type="ChEBI" id="CHEBI:15378"/>
        <dbReference type="ChEBI" id="CHEBI:29033"/>
        <dbReference type="ChEBI" id="CHEBI:29034"/>
        <dbReference type="ChEBI" id="CHEBI:57540"/>
        <dbReference type="ChEBI" id="CHEBI:57945"/>
        <dbReference type="EC" id="1.6.2.2"/>
    </reaction>
</comment>